<feature type="transmembrane region" description="Helical" evidence="1">
    <location>
        <begin position="64"/>
        <end position="88"/>
    </location>
</feature>
<evidence type="ECO:0000313" key="3">
    <source>
        <dbReference type="Proteomes" id="UP000184111"/>
    </source>
</evidence>
<evidence type="ECO:0000256" key="1">
    <source>
        <dbReference type="SAM" id="Phobius"/>
    </source>
</evidence>
<dbReference type="RefSeq" id="WP_073503005.1">
    <property type="nucleotide sequence ID" value="NZ_FRBI01000048.1"/>
</dbReference>
<evidence type="ECO:0000313" key="2">
    <source>
        <dbReference type="EMBL" id="SHN36861.1"/>
    </source>
</evidence>
<proteinExistence type="predicted"/>
<dbReference type="Proteomes" id="UP000184111">
    <property type="component" value="Unassembled WGS sequence"/>
</dbReference>
<keyword evidence="3" id="KW-1185">Reference proteome</keyword>
<keyword evidence="1" id="KW-0812">Transmembrane</keyword>
<name>A0A1M7QY26_9ACTN</name>
<keyword evidence="1" id="KW-0472">Membrane</keyword>
<keyword evidence="1" id="KW-1133">Transmembrane helix</keyword>
<gene>
    <name evidence="2" type="ORF">SAMN05216499_14823</name>
</gene>
<protein>
    <submittedName>
        <fullName evidence="2">Uncharacterized protein</fullName>
    </submittedName>
</protein>
<feature type="transmembrane region" description="Helical" evidence="1">
    <location>
        <begin position="20"/>
        <end position="43"/>
    </location>
</feature>
<accession>A0A1M7QY26</accession>
<organism evidence="2 3">
    <name type="scientific">Actinacidiphila paucisporea</name>
    <dbReference type="NCBI Taxonomy" id="310782"/>
    <lineage>
        <taxon>Bacteria</taxon>
        <taxon>Bacillati</taxon>
        <taxon>Actinomycetota</taxon>
        <taxon>Actinomycetes</taxon>
        <taxon>Kitasatosporales</taxon>
        <taxon>Streptomycetaceae</taxon>
        <taxon>Actinacidiphila</taxon>
    </lineage>
</organism>
<reference evidence="2 3" key="1">
    <citation type="submission" date="2016-11" db="EMBL/GenBank/DDBJ databases">
        <authorList>
            <person name="Jaros S."/>
            <person name="Januszkiewicz K."/>
            <person name="Wedrychowicz H."/>
        </authorList>
    </citation>
    <scope>NUCLEOTIDE SEQUENCE [LARGE SCALE GENOMIC DNA]</scope>
    <source>
        <strain evidence="2 3">CGMCC 4.2025</strain>
    </source>
</reference>
<dbReference type="AlphaFoldDB" id="A0A1M7QY26"/>
<sequence length="90" mass="9762">MTTLAAQHGGDPPSSGWFLLLWSLLALPAGIALVSRGGSAWFHQRLVRRFQDNRYPRTVPAPVWGIRSIGAVFALVGTAGIPLGIWLITR</sequence>
<dbReference type="EMBL" id="FRBI01000048">
    <property type="protein sequence ID" value="SHN36861.1"/>
    <property type="molecule type" value="Genomic_DNA"/>
</dbReference>